<dbReference type="Pfam" id="PF10103">
    <property type="entry name" value="Zincin_2"/>
    <property type="match status" value="1"/>
</dbReference>
<dbReference type="PANTHER" id="PTHR39420">
    <property type="match status" value="1"/>
</dbReference>
<evidence type="ECO:0000313" key="2">
    <source>
        <dbReference type="EMBL" id="UNK47032.1"/>
    </source>
</evidence>
<reference evidence="2 3" key="1">
    <citation type="submission" date="2022-03" db="EMBL/GenBank/DDBJ databases">
        <title>Isotopic signatures of nitrous oxide derived from detoxification processes.</title>
        <authorList>
            <person name="Behrendt U."/>
            <person name="Buchen C."/>
            <person name="Well R."/>
            <person name="Ulrich A."/>
            <person name="Rohe L."/>
            <person name="Kolb S."/>
            <person name="Schloter M."/>
            <person name="Horn M.A."/>
            <person name="Augustin J."/>
        </authorList>
    </citation>
    <scope>NUCLEOTIDE SEQUENCE [LARGE SCALE GENOMIC DNA]</scope>
    <source>
        <strain evidence="2 3">S4-C24</strain>
    </source>
</reference>
<dbReference type="Proteomes" id="UP000829069">
    <property type="component" value="Chromosome"/>
</dbReference>
<evidence type="ECO:0000256" key="1">
    <source>
        <dbReference type="SAM" id="MobiDB-lite"/>
    </source>
</evidence>
<keyword evidence="2" id="KW-0378">Hydrolase</keyword>
<feature type="region of interest" description="Disordered" evidence="1">
    <location>
        <begin position="393"/>
        <end position="413"/>
    </location>
</feature>
<dbReference type="RefSeq" id="WP_241914877.1">
    <property type="nucleotide sequence ID" value="NZ_CP093326.1"/>
</dbReference>
<dbReference type="Gene3D" id="1.20.150.30">
    <property type="entry name" value="Zincin-like metallopeptidase, N-terminal domain"/>
    <property type="match status" value="1"/>
</dbReference>
<name>A0ABY3WC47_9MICC</name>
<dbReference type="GO" id="GO:0008237">
    <property type="term" value="F:metallopeptidase activity"/>
    <property type="evidence" value="ECO:0007669"/>
    <property type="project" value="UniProtKB-KW"/>
</dbReference>
<dbReference type="SUPFAM" id="SSF55486">
    <property type="entry name" value="Metalloproteases ('zincins'), catalytic domain"/>
    <property type="match status" value="1"/>
</dbReference>
<dbReference type="EMBL" id="CP093326">
    <property type="protein sequence ID" value="UNK47032.1"/>
    <property type="molecule type" value="Genomic_DNA"/>
</dbReference>
<dbReference type="InterPro" id="IPR018766">
    <property type="entry name" value="Zinicin_2"/>
</dbReference>
<organism evidence="2 3">
    <name type="scientific">Arthrobacter sulfonylureivorans</name>
    <dbReference type="NCBI Taxonomy" id="2486855"/>
    <lineage>
        <taxon>Bacteria</taxon>
        <taxon>Bacillati</taxon>
        <taxon>Actinomycetota</taxon>
        <taxon>Actinomycetes</taxon>
        <taxon>Micrococcales</taxon>
        <taxon>Micrococcaceae</taxon>
        <taxon>Arthrobacter</taxon>
    </lineage>
</organism>
<accession>A0ABY3WC47</accession>
<proteinExistence type="predicted"/>
<dbReference type="NCBIfam" id="TIGR03624">
    <property type="entry name" value="putative hydrolase"/>
    <property type="match status" value="1"/>
</dbReference>
<dbReference type="PANTHER" id="PTHR39420:SF2">
    <property type="entry name" value="HYDROLASE"/>
    <property type="match status" value="1"/>
</dbReference>
<protein>
    <submittedName>
        <fullName evidence="2">Zinc-dependent metalloprotease</fullName>
    </submittedName>
</protein>
<feature type="region of interest" description="Disordered" evidence="1">
    <location>
        <begin position="434"/>
        <end position="477"/>
    </location>
</feature>
<keyword evidence="3" id="KW-1185">Reference proteome</keyword>
<gene>
    <name evidence="2" type="ORF">MNQ99_06700</name>
</gene>
<keyword evidence="2" id="KW-0645">Protease</keyword>
<dbReference type="InterPro" id="IPR042271">
    <property type="entry name" value="Zinicin_2_N"/>
</dbReference>
<sequence>MTPKQPDDNAQDPLSEMFARLFGGQAGDVDPAAMAKAAGLPSDPNALAQMFQQVQAMMNAPSEGPVNWKLAHESARKVAASDSDPSVTSQQTKAVDEALHLAEMWLDPATTIPGTGVIGRAWSRAEWVEETLPTWKRLTEPVANSIAFALTSALTEQVPEEMKQMLGGAHSMLQNLGGAMFGMQLGQAVGALAKDVVSSSDIGVPLVEGKMALLPANVKSFGEGLDIPAQDVLLFLAIREAAHTRLFTHVPWLSGYLLGAIESYARGIHIDMGRIEEVARNIDPSNPESMQQALSQGVFMPQRTPEQDAALIKLETALALVEGWVDELTASAAANLPSAPALRETVRRRRATGGPSEHAFAALVGLELRPRRLRDAAALWAALKEERGIEGRDDVWNHPDLLPTPEDLDDPAGFSARRKLLDASEAEVDEALQKLLSGGFDEQAGDDSPPEKDETPDGNDNGSAEGGPDNSGNGDRS</sequence>
<keyword evidence="2" id="KW-0482">Metalloprotease</keyword>
<evidence type="ECO:0000313" key="3">
    <source>
        <dbReference type="Proteomes" id="UP000829069"/>
    </source>
</evidence>